<dbReference type="HOGENOM" id="CLU_036666_0_0_6"/>
<dbReference type="NCBIfam" id="TIGR01362">
    <property type="entry name" value="KDO8P_synth"/>
    <property type="match status" value="1"/>
</dbReference>
<dbReference type="UniPathway" id="UPA00357">
    <property type="reaction ID" value="UER00474"/>
</dbReference>
<reference evidence="11 12" key="1">
    <citation type="journal article" date="2002" name="Nat. Genet.">
        <title>Genome sequence of the endocellular obligate symbiont of tsetse flies, Wigglesworthia glossinidia.</title>
        <authorList>
            <person name="Akman L."/>
            <person name="Yamashita A."/>
            <person name="Watanabe H."/>
            <person name="Oshima K."/>
            <person name="Shiba T."/>
            <person name="Hattori M."/>
            <person name="Aksoy S."/>
        </authorList>
    </citation>
    <scope>NUCLEOTIDE SEQUENCE [LARGE SCALE GENOMIC DNA]</scope>
</reference>
<dbReference type="GO" id="GO:0009103">
    <property type="term" value="P:lipopolysaccharide biosynthetic process"/>
    <property type="evidence" value="ECO:0007669"/>
    <property type="project" value="UniProtKB-UniPathway"/>
</dbReference>
<sequence length="281" mass="31180">MKYKKNITINLENIKISNSLPMVVFGGLNVLEKYDITMKVCEHFVKITNKLNIPFVFKASFDKANRSSINSYRGPGLKNGIKIFSEIKKKFNVKIMTDIHDSTQADHVSEVVDIIQIPAFLARQTDLIASAANTGKVLNIKKPQFLSPDQIIYIIEKIKSLGNKKIIICERGTMFGYNNLIVDILGLDVMKKISGGYPIILDVTHSLQNRKFLSPVSSGNNDQVNSLSRAGISVGIAGIFIESHTNPEQAKCDGPCAIPLKKLELTLNQAKTIDDLIKSFL</sequence>
<dbReference type="STRING" id="36870.gene:10368843"/>
<dbReference type="Pfam" id="PF00793">
    <property type="entry name" value="DAHP_synth_1"/>
    <property type="match status" value="1"/>
</dbReference>
<dbReference type="AlphaFoldDB" id="Q8D2L1"/>
<comment type="pathway">
    <text evidence="2">Bacterial outer membrane biogenesis; lipopolysaccharide biosynthesis.</text>
</comment>
<evidence type="ECO:0000256" key="3">
    <source>
        <dbReference type="ARBA" id="ARBA00004845"/>
    </source>
</evidence>
<proteinExistence type="inferred from homology"/>
<evidence type="ECO:0000256" key="5">
    <source>
        <dbReference type="ARBA" id="ARBA00012693"/>
    </source>
</evidence>
<comment type="catalytic activity">
    <reaction evidence="9">
        <text>D-arabinose 5-phosphate + phosphoenolpyruvate + H2O = 3-deoxy-alpha-D-manno-2-octulosonate-8-phosphate + phosphate</text>
        <dbReference type="Rhea" id="RHEA:14053"/>
        <dbReference type="ChEBI" id="CHEBI:15377"/>
        <dbReference type="ChEBI" id="CHEBI:43474"/>
        <dbReference type="ChEBI" id="CHEBI:57693"/>
        <dbReference type="ChEBI" id="CHEBI:58702"/>
        <dbReference type="ChEBI" id="CHEBI:85985"/>
        <dbReference type="EC" id="2.5.1.55"/>
    </reaction>
</comment>
<dbReference type="eggNOG" id="COG2877">
    <property type="taxonomic scope" value="Bacteria"/>
</dbReference>
<dbReference type="PANTHER" id="PTHR21057">
    <property type="entry name" value="PHOSPHO-2-DEHYDRO-3-DEOXYHEPTONATE ALDOLASE"/>
    <property type="match status" value="1"/>
</dbReference>
<dbReference type="Proteomes" id="UP000000562">
    <property type="component" value="Chromosome"/>
</dbReference>
<comment type="similarity">
    <text evidence="4">Belongs to the KdsA family.</text>
</comment>
<dbReference type="GO" id="GO:0005737">
    <property type="term" value="C:cytoplasm"/>
    <property type="evidence" value="ECO:0007669"/>
    <property type="project" value="UniProtKB-SubCell"/>
</dbReference>
<evidence type="ECO:0000256" key="9">
    <source>
        <dbReference type="ARBA" id="ARBA00049112"/>
    </source>
</evidence>
<comment type="subcellular location">
    <subcellularLocation>
        <location evidence="1">Cytoplasm</location>
    </subcellularLocation>
</comment>
<dbReference type="SUPFAM" id="SSF51569">
    <property type="entry name" value="Aldolase"/>
    <property type="match status" value="1"/>
</dbReference>
<keyword evidence="12" id="KW-1185">Reference proteome</keyword>
<keyword evidence="7" id="KW-0808">Transferase</keyword>
<evidence type="ECO:0000256" key="4">
    <source>
        <dbReference type="ARBA" id="ARBA00010499"/>
    </source>
</evidence>
<dbReference type="UniPathway" id="UPA00030"/>
<evidence type="ECO:0000256" key="1">
    <source>
        <dbReference type="ARBA" id="ARBA00004496"/>
    </source>
</evidence>
<evidence type="ECO:0000313" key="12">
    <source>
        <dbReference type="Proteomes" id="UP000000562"/>
    </source>
</evidence>
<keyword evidence="8" id="KW-0448">Lipopolysaccharide biosynthesis</keyword>
<dbReference type="InterPro" id="IPR013785">
    <property type="entry name" value="Aldolase_TIM"/>
</dbReference>
<keyword evidence="6" id="KW-0963">Cytoplasm</keyword>
<dbReference type="Gene3D" id="3.20.20.70">
    <property type="entry name" value="Aldolase class I"/>
    <property type="match status" value="1"/>
</dbReference>
<dbReference type="NCBIfam" id="NF003543">
    <property type="entry name" value="PRK05198.1"/>
    <property type="match status" value="1"/>
</dbReference>
<accession>Q8D2L1</accession>
<gene>
    <name evidence="11" type="primary">kdsA</name>
</gene>
<dbReference type="InterPro" id="IPR006269">
    <property type="entry name" value="KDO8P_synthase"/>
</dbReference>
<feature type="domain" description="DAHP synthetase I/KDSA" evidence="10">
    <location>
        <begin position="8"/>
        <end position="277"/>
    </location>
</feature>
<dbReference type="EMBL" id="BA000021">
    <property type="protein sequence ID" value="BAC24489.1"/>
    <property type="molecule type" value="Genomic_DNA"/>
</dbReference>
<organism evidence="11 12">
    <name type="scientific">Wigglesworthia glossinidia brevipalpis</name>
    <dbReference type="NCBI Taxonomy" id="36870"/>
    <lineage>
        <taxon>Bacteria</taxon>
        <taxon>Pseudomonadati</taxon>
        <taxon>Pseudomonadota</taxon>
        <taxon>Gammaproteobacteria</taxon>
        <taxon>Enterobacterales</taxon>
        <taxon>Erwiniaceae</taxon>
        <taxon>Wigglesworthia</taxon>
    </lineage>
</organism>
<evidence type="ECO:0000256" key="6">
    <source>
        <dbReference type="ARBA" id="ARBA00022490"/>
    </source>
</evidence>
<protein>
    <recommendedName>
        <fullName evidence="5">3-deoxy-8-phosphooctulonate synthase</fullName>
        <ecNumber evidence="5">2.5.1.55</ecNumber>
    </recommendedName>
</protein>
<evidence type="ECO:0000259" key="10">
    <source>
        <dbReference type="Pfam" id="PF00793"/>
    </source>
</evidence>
<dbReference type="KEGG" id="wbr:kdsA"/>
<dbReference type="InterPro" id="IPR006218">
    <property type="entry name" value="DAHP1/KDSA"/>
</dbReference>
<evidence type="ECO:0000313" key="11">
    <source>
        <dbReference type="EMBL" id="BAC24489.1"/>
    </source>
</evidence>
<comment type="pathway">
    <text evidence="3">Carbohydrate biosynthesis; 3-deoxy-D-manno-octulosonate biosynthesis; 3-deoxy-D-manno-octulosonate from D-ribulose 5-phosphate: step 2/3.</text>
</comment>
<evidence type="ECO:0000256" key="2">
    <source>
        <dbReference type="ARBA" id="ARBA00004756"/>
    </source>
</evidence>
<evidence type="ECO:0000256" key="8">
    <source>
        <dbReference type="ARBA" id="ARBA00022985"/>
    </source>
</evidence>
<dbReference type="OrthoDB" id="9776934at2"/>
<dbReference type="EC" id="2.5.1.55" evidence="5"/>
<dbReference type="GO" id="GO:0008676">
    <property type="term" value="F:3-deoxy-8-phosphooctulonate synthase activity"/>
    <property type="evidence" value="ECO:0007669"/>
    <property type="project" value="UniProtKB-EC"/>
</dbReference>
<name>Q8D2L1_WIGBR</name>
<evidence type="ECO:0000256" key="7">
    <source>
        <dbReference type="ARBA" id="ARBA00022679"/>
    </source>
</evidence>